<reference evidence="3" key="1">
    <citation type="submission" date="2019-02" db="EMBL/GenBank/DDBJ databases">
        <title>Isolation and identification of novel species under the genus Muribaculum.</title>
        <authorList>
            <person name="Miyake S."/>
            <person name="Ding Y."/>
            <person name="Low A."/>
            <person name="Soh M."/>
            <person name="Seedorf H."/>
        </authorList>
    </citation>
    <scope>NUCLEOTIDE SEQUENCE [LARGE SCALE GENOMIC DNA]</scope>
    <source>
        <strain evidence="3">H5</strain>
    </source>
</reference>
<name>A0A4P7W4M9_9BACT</name>
<evidence type="ECO:0000313" key="3">
    <source>
        <dbReference type="Proteomes" id="UP000297149"/>
    </source>
</evidence>
<keyword evidence="1" id="KW-1133">Transmembrane helix</keyword>
<dbReference type="KEGG" id="ddb:E7747_11905"/>
<keyword evidence="1" id="KW-0472">Membrane</keyword>
<dbReference type="AlphaFoldDB" id="A0A4P7W4M9"/>
<gene>
    <name evidence="2" type="ORF">E7747_11905</name>
</gene>
<evidence type="ECO:0000313" key="2">
    <source>
        <dbReference type="EMBL" id="QCD42927.1"/>
    </source>
</evidence>
<feature type="transmembrane region" description="Helical" evidence="1">
    <location>
        <begin position="50"/>
        <end position="73"/>
    </location>
</feature>
<feature type="transmembrane region" description="Helical" evidence="1">
    <location>
        <begin position="26"/>
        <end position="44"/>
    </location>
</feature>
<dbReference type="EMBL" id="CP039396">
    <property type="protein sequence ID" value="QCD42927.1"/>
    <property type="molecule type" value="Genomic_DNA"/>
</dbReference>
<dbReference type="Proteomes" id="UP000297149">
    <property type="component" value="Chromosome"/>
</dbReference>
<keyword evidence="3" id="KW-1185">Reference proteome</keyword>
<evidence type="ECO:0000256" key="1">
    <source>
        <dbReference type="SAM" id="Phobius"/>
    </source>
</evidence>
<keyword evidence="1" id="KW-0812">Transmembrane</keyword>
<organism evidence="2 3">
    <name type="scientific">Duncaniella dubosii</name>
    <dbReference type="NCBI Taxonomy" id="2518971"/>
    <lineage>
        <taxon>Bacteria</taxon>
        <taxon>Pseudomonadati</taxon>
        <taxon>Bacteroidota</taxon>
        <taxon>Bacteroidia</taxon>
        <taxon>Bacteroidales</taxon>
        <taxon>Muribaculaceae</taxon>
        <taxon>Duncaniella</taxon>
    </lineage>
</organism>
<sequence length="183" mass="20873">MKKTNPFVTTSGDYLSVLLSLWLPRYGWLVITPILVCGVLGAVFDGRLMLVALMLLFIVVPMLMSFLYTYYMLTPEARRAVIRKTVEIDEGRSIGLTYLPDEKREDNRSKRMLLPIAKDDEAEPQMPALPIPDPEKIDWSEVIGVKYTSRFTVYLLRGARLTFLLIPHSAFQSVEKKTIASEE</sequence>
<proteinExistence type="predicted"/>
<protein>
    <submittedName>
        <fullName evidence="2">Uncharacterized protein</fullName>
    </submittedName>
</protein>
<accession>A0A4P7W4M9</accession>
<dbReference type="RefSeq" id="WP_136416157.1">
    <property type="nucleotide sequence ID" value="NZ_CAXHQF010000018.1"/>
</dbReference>